<proteinExistence type="predicted"/>
<name>K7A8E4_9ALTE</name>
<comment type="caution">
    <text evidence="3">The sequence shown here is derived from an EMBL/GenBank/DDBJ whole genome shotgun (WGS) entry which is preliminary data.</text>
</comment>
<protein>
    <submittedName>
        <fullName evidence="3">Uncharacterized protein</fullName>
    </submittedName>
</protein>
<evidence type="ECO:0000259" key="1">
    <source>
        <dbReference type="Pfam" id="PF06527"/>
    </source>
</evidence>
<evidence type="ECO:0000259" key="2">
    <source>
        <dbReference type="Pfam" id="PF15978"/>
    </source>
</evidence>
<sequence>MSQLSCNTDLTPLPDELLYSFQARIGLHGAILSPKSLIERLYNNRKIAASLVYSSHLETLADALNHVNANDLINRHTLFPLAAPFIPAERCLQCITRMKSDNGLGLHLASGYAASKIPKLKELRYCPACLEAQIKQFGEPYWMRSQQIIGTDVCVFHECTLESIANIKKGQHRHSFLPATTRHRCTARPAHIQPSDRLVSKACEQLLSNTDLPSPELGQWTNYYKHLARNLDATKGIYVDFETLKSMVSDYWSPEWLKRYNLSLSDTQSNWLHSIFRKHRKTFSYLEHIVVNAALLKGQFNIVDCINNAAIQAKSLRKYDSVSTVVMLPTALLNEYKANWLRCLQTQSPKFARASHPALYTRIYRADRQWLIATNKQYRVKRPAPSDNVDWEKRDVNTTKSLFRVIYSSEDDLSRPRASKRWLMYQLPNTSTVEKYIRKMPLTLLFLNRYAESVTEYQIRRITYQLLTNPHRHITRKWFLMRAAGLSNERLTPMTNQFLNSIGSSQFGLDLFFQSKIKNNRKGPI</sequence>
<dbReference type="InterPro" id="IPR009492">
    <property type="entry name" value="TniQ"/>
</dbReference>
<evidence type="ECO:0000313" key="3">
    <source>
        <dbReference type="EMBL" id="GAC31705.1"/>
    </source>
</evidence>
<dbReference type="EMBL" id="BAER01000023">
    <property type="protein sequence ID" value="GAC31705.1"/>
    <property type="molecule type" value="Genomic_DNA"/>
</dbReference>
<accession>K7A8E4</accession>
<evidence type="ECO:0000313" key="4">
    <source>
        <dbReference type="Proteomes" id="UP000006322"/>
    </source>
</evidence>
<dbReference type="Proteomes" id="UP000006322">
    <property type="component" value="Unassembled WGS sequence"/>
</dbReference>
<feature type="domain" description="Transposon Tn7 transposition protein TnsD C-terminal" evidence="2">
    <location>
        <begin position="333"/>
        <end position="444"/>
    </location>
</feature>
<dbReference type="Pfam" id="PF06527">
    <property type="entry name" value="TniQ"/>
    <property type="match status" value="1"/>
</dbReference>
<dbReference type="STRING" id="1129793.GPLA_0789"/>
<organism evidence="3 4">
    <name type="scientific">Paraglaciecola polaris LMG 21857</name>
    <dbReference type="NCBI Taxonomy" id="1129793"/>
    <lineage>
        <taxon>Bacteria</taxon>
        <taxon>Pseudomonadati</taxon>
        <taxon>Pseudomonadota</taxon>
        <taxon>Gammaproteobacteria</taxon>
        <taxon>Alteromonadales</taxon>
        <taxon>Alteromonadaceae</taxon>
        <taxon>Paraglaciecola</taxon>
    </lineage>
</organism>
<dbReference type="Pfam" id="PF15978">
    <property type="entry name" value="TnsD"/>
    <property type="match status" value="1"/>
</dbReference>
<keyword evidence="4" id="KW-1185">Reference proteome</keyword>
<feature type="domain" description="TniQ" evidence="1">
    <location>
        <begin position="10"/>
        <end position="161"/>
    </location>
</feature>
<reference evidence="4" key="1">
    <citation type="journal article" date="2014" name="Environ. Microbiol.">
        <title>Comparative genomics of the marine bacterial genus Glaciecola reveals the high degree of genomic diversity and genomic characteristic for cold adaptation.</title>
        <authorList>
            <person name="Qin Q.L."/>
            <person name="Xie B.B."/>
            <person name="Yu Y."/>
            <person name="Shu Y.L."/>
            <person name="Rong J.C."/>
            <person name="Zhang Y.J."/>
            <person name="Zhao D.L."/>
            <person name="Chen X.L."/>
            <person name="Zhang X.Y."/>
            <person name="Chen B."/>
            <person name="Zhou B.C."/>
            <person name="Zhang Y.Z."/>
        </authorList>
    </citation>
    <scope>NUCLEOTIDE SEQUENCE [LARGE SCALE GENOMIC DNA]</scope>
    <source>
        <strain evidence="4">LMG 21857</strain>
    </source>
</reference>
<dbReference type="RefSeq" id="WP_007103509.1">
    <property type="nucleotide sequence ID" value="NZ_BAER01000023.1"/>
</dbReference>
<dbReference type="AlphaFoldDB" id="K7A8E4"/>
<dbReference type="InterPro" id="IPR032750">
    <property type="entry name" value="TnsD_C"/>
</dbReference>
<dbReference type="OrthoDB" id="470139at2"/>
<gene>
    <name evidence="3" type="ORF">GPLA_0789</name>
</gene>